<keyword evidence="3" id="KW-1185">Reference proteome</keyword>
<organism evidence="2 3">
    <name type="scientific">Pseudolycoriella hygida</name>
    <dbReference type="NCBI Taxonomy" id="35572"/>
    <lineage>
        <taxon>Eukaryota</taxon>
        <taxon>Metazoa</taxon>
        <taxon>Ecdysozoa</taxon>
        <taxon>Arthropoda</taxon>
        <taxon>Hexapoda</taxon>
        <taxon>Insecta</taxon>
        <taxon>Pterygota</taxon>
        <taxon>Neoptera</taxon>
        <taxon>Endopterygota</taxon>
        <taxon>Diptera</taxon>
        <taxon>Nematocera</taxon>
        <taxon>Sciaroidea</taxon>
        <taxon>Sciaridae</taxon>
        <taxon>Pseudolycoriella</taxon>
    </lineage>
</organism>
<dbReference type="CDD" id="cd22343">
    <property type="entry name" value="PDDEXK_lambda_exonuclease-like"/>
    <property type="match status" value="1"/>
</dbReference>
<evidence type="ECO:0000313" key="2">
    <source>
        <dbReference type="EMBL" id="KAJ6636835.1"/>
    </source>
</evidence>
<dbReference type="PANTHER" id="PTHR47526">
    <property type="entry name" value="ATP-DEPENDENT DNA HELICASE"/>
    <property type="match status" value="1"/>
</dbReference>
<dbReference type="Proteomes" id="UP001151699">
    <property type="component" value="Chromosome C"/>
</dbReference>
<dbReference type="Gene3D" id="3.90.320.10">
    <property type="match status" value="1"/>
</dbReference>
<dbReference type="InterPro" id="IPR011604">
    <property type="entry name" value="PDDEXK-like_dom_sf"/>
</dbReference>
<evidence type="ECO:0000313" key="3">
    <source>
        <dbReference type="Proteomes" id="UP001151699"/>
    </source>
</evidence>
<dbReference type="InterPro" id="IPR011335">
    <property type="entry name" value="Restrct_endonuc-II-like"/>
</dbReference>
<sequence>MSAMEYVDVEERYSEKVNQFCEKNDPFTLKINECQDTLPNNFGYFDLVNYCIHKDSPYTRNDFNSWKAMDAYKYFESGWIQSIGCKIIADGSIVIAEVKHSNRLKEKPNKCWTVINKDGVPLCGHCRCMAGAGEVCSHIAAVFFLMEAWGRESSEIGNPESISCTDILSKWLVPPSKTAEMAKIIDIKWSSDISLSPSSRNSYPAILEPFHHSVMDSILKTIDEAGVLVPLMAVVEPFTERFVPKDSNSKILSLDGDDVETSLAVINLFLAYMFRPEYEKLSLVELQAIAADIRLQYSAEEISYIETKTRLQSQSRLWYRFRTGRVTGSTFKSVCRTSIITPAMSLIEKICYPESKIFSSKATEYGKVNESNAKEQYRVDMEREEHISFKMKDCGFCIHNNYPHCGVSPDGIIECECCGRGVLEIKCPITLKAGRMHKFLQKRNCPIVVDIKNRTYKLKCDHEYYFQVQMEIFICAVDYCDFVVWNPSYFIKIRIRRDEEFWSREYPKTQTFFYKVLMPELLGNFYSYSK</sequence>
<feature type="domain" description="YqaJ viral recombinase" evidence="1">
    <location>
        <begin position="318"/>
        <end position="473"/>
    </location>
</feature>
<dbReference type="EMBL" id="WJQU01000004">
    <property type="protein sequence ID" value="KAJ6636835.1"/>
    <property type="molecule type" value="Genomic_DNA"/>
</dbReference>
<comment type="caution">
    <text evidence="2">The sequence shown here is derived from an EMBL/GenBank/DDBJ whole genome shotgun (WGS) entry which is preliminary data.</text>
</comment>
<dbReference type="OrthoDB" id="7787470at2759"/>
<dbReference type="AlphaFoldDB" id="A0A9Q0RWK9"/>
<name>A0A9Q0RWK9_9DIPT</name>
<reference evidence="2" key="1">
    <citation type="submission" date="2022-07" db="EMBL/GenBank/DDBJ databases">
        <authorList>
            <person name="Trinca V."/>
            <person name="Uliana J.V.C."/>
            <person name="Torres T.T."/>
            <person name="Ward R.J."/>
            <person name="Monesi N."/>
        </authorList>
    </citation>
    <scope>NUCLEOTIDE SEQUENCE</scope>
    <source>
        <strain evidence="2">HSMRA1968</strain>
        <tissue evidence="2">Whole embryos</tissue>
    </source>
</reference>
<protein>
    <recommendedName>
        <fullName evidence="1">YqaJ viral recombinase domain-containing protein</fullName>
    </recommendedName>
</protein>
<evidence type="ECO:0000259" key="1">
    <source>
        <dbReference type="Pfam" id="PF09588"/>
    </source>
</evidence>
<dbReference type="SUPFAM" id="SSF52980">
    <property type="entry name" value="Restriction endonuclease-like"/>
    <property type="match status" value="1"/>
</dbReference>
<dbReference type="InterPro" id="IPR019080">
    <property type="entry name" value="YqaJ_viral_recombinase"/>
</dbReference>
<proteinExistence type="predicted"/>
<feature type="non-terminal residue" evidence="2">
    <location>
        <position position="530"/>
    </location>
</feature>
<dbReference type="PANTHER" id="PTHR47526:SF3">
    <property type="entry name" value="PHD-TYPE DOMAIN-CONTAINING PROTEIN"/>
    <property type="match status" value="1"/>
</dbReference>
<accession>A0A9Q0RWK9</accession>
<dbReference type="GO" id="GO:0006281">
    <property type="term" value="P:DNA repair"/>
    <property type="evidence" value="ECO:0007669"/>
    <property type="project" value="UniProtKB-ARBA"/>
</dbReference>
<gene>
    <name evidence="2" type="ORF">Bhyg_15430</name>
</gene>
<dbReference type="Pfam" id="PF09588">
    <property type="entry name" value="YqaJ"/>
    <property type="match status" value="1"/>
</dbReference>